<evidence type="ECO:0000256" key="3">
    <source>
        <dbReference type="ARBA" id="ARBA00022723"/>
    </source>
</evidence>
<dbReference type="AlphaFoldDB" id="A0A8K0GKM9"/>
<keyword evidence="4" id="KW-0677">Repeat</keyword>
<proteinExistence type="inferred from homology"/>
<keyword evidence="6" id="KW-0862">Zinc</keyword>
<name>A0A8K0GKM9_IGNLU</name>
<dbReference type="SMART" id="SM00355">
    <property type="entry name" value="ZnF_C2H2"/>
    <property type="match status" value="17"/>
</dbReference>
<dbReference type="GO" id="GO:0000977">
    <property type="term" value="F:RNA polymerase II transcription regulatory region sequence-specific DNA binding"/>
    <property type="evidence" value="ECO:0007669"/>
    <property type="project" value="TreeGrafter"/>
</dbReference>
<evidence type="ECO:0000256" key="7">
    <source>
        <dbReference type="ARBA" id="ARBA00023015"/>
    </source>
</evidence>
<dbReference type="EMBL" id="VTPC01000595">
    <property type="protein sequence ID" value="KAF2905142.1"/>
    <property type="molecule type" value="Genomic_DNA"/>
</dbReference>
<comment type="subcellular location">
    <subcellularLocation>
        <location evidence="1">Nucleus</location>
    </subcellularLocation>
</comment>
<evidence type="ECO:0000256" key="2">
    <source>
        <dbReference type="ARBA" id="ARBA00006991"/>
    </source>
</evidence>
<feature type="domain" description="C2H2-type" evidence="12">
    <location>
        <begin position="746"/>
        <end position="773"/>
    </location>
</feature>
<feature type="domain" description="C2H2-type" evidence="12">
    <location>
        <begin position="600"/>
        <end position="628"/>
    </location>
</feature>
<keyword evidence="9" id="KW-0539">Nucleus</keyword>
<accession>A0A8K0GKM9</accession>
<evidence type="ECO:0000313" key="13">
    <source>
        <dbReference type="EMBL" id="KAF2905142.1"/>
    </source>
</evidence>
<dbReference type="FunFam" id="3.30.160.60:FF:000100">
    <property type="entry name" value="Zinc finger 45-like"/>
    <property type="match status" value="1"/>
</dbReference>
<feature type="domain" description="C2H2-type" evidence="12">
    <location>
        <begin position="258"/>
        <end position="285"/>
    </location>
</feature>
<dbReference type="GO" id="GO:0008270">
    <property type="term" value="F:zinc ion binding"/>
    <property type="evidence" value="ECO:0007669"/>
    <property type="project" value="UniProtKB-KW"/>
</dbReference>
<dbReference type="FunFam" id="3.30.160.60:FF:000193">
    <property type="entry name" value="Zinc finger protein 300"/>
    <property type="match status" value="1"/>
</dbReference>
<dbReference type="PANTHER" id="PTHR24379">
    <property type="entry name" value="KRAB AND ZINC FINGER DOMAIN-CONTAINING"/>
    <property type="match status" value="1"/>
</dbReference>
<keyword evidence="5 10" id="KW-0863">Zinc-finger</keyword>
<dbReference type="FunFam" id="3.30.160.60:FF:002388">
    <property type="entry name" value="Uncharacterized protein, isoform B"/>
    <property type="match status" value="1"/>
</dbReference>
<evidence type="ECO:0000313" key="14">
    <source>
        <dbReference type="Proteomes" id="UP000801492"/>
    </source>
</evidence>
<evidence type="ECO:0000259" key="12">
    <source>
        <dbReference type="PROSITE" id="PS50157"/>
    </source>
</evidence>
<keyword evidence="7" id="KW-0805">Transcription regulation</keyword>
<protein>
    <recommendedName>
        <fullName evidence="12">C2H2-type domain-containing protein</fullName>
    </recommendedName>
</protein>
<feature type="domain" description="C2H2-type" evidence="12">
    <location>
        <begin position="314"/>
        <end position="337"/>
    </location>
</feature>
<dbReference type="Pfam" id="PF00096">
    <property type="entry name" value="zf-C2H2"/>
    <property type="match status" value="7"/>
</dbReference>
<dbReference type="PROSITE" id="PS00028">
    <property type="entry name" value="ZINC_FINGER_C2H2_1"/>
    <property type="match status" value="12"/>
</dbReference>
<dbReference type="FunFam" id="3.30.160.60:FF:000145">
    <property type="entry name" value="Zinc finger protein 574"/>
    <property type="match status" value="1"/>
</dbReference>
<keyword evidence="14" id="KW-1185">Reference proteome</keyword>
<dbReference type="GO" id="GO:0000981">
    <property type="term" value="F:DNA-binding transcription factor activity, RNA polymerase II-specific"/>
    <property type="evidence" value="ECO:0007669"/>
    <property type="project" value="TreeGrafter"/>
</dbReference>
<comment type="similarity">
    <text evidence="2">Belongs to the krueppel C2H2-type zinc-finger protein family.</text>
</comment>
<feature type="domain" description="C2H2-type" evidence="12">
    <location>
        <begin position="662"/>
        <end position="689"/>
    </location>
</feature>
<evidence type="ECO:0000256" key="1">
    <source>
        <dbReference type="ARBA" id="ARBA00004123"/>
    </source>
</evidence>
<feature type="compositionally biased region" description="Low complexity" evidence="11">
    <location>
        <begin position="468"/>
        <end position="477"/>
    </location>
</feature>
<organism evidence="13 14">
    <name type="scientific">Ignelater luminosus</name>
    <name type="common">Cucubano</name>
    <name type="synonym">Pyrophorus luminosus</name>
    <dbReference type="NCBI Taxonomy" id="2038154"/>
    <lineage>
        <taxon>Eukaryota</taxon>
        <taxon>Metazoa</taxon>
        <taxon>Ecdysozoa</taxon>
        <taxon>Arthropoda</taxon>
        <taxon>Hexapoda</taxon>
        <taxon>Insecta</taxon>
        <taxon>Pterygota</taxon>
        <taxon>Neoptera</taxon>
        <taxon>Endopterygota</taxon>
        <taxon>Coleoptera</taxon>
        <taxon>Polyphaga</taxon>
        <taxon>Elateriformia</taxon>
        <taxon>Elateroidea</taxon>
        <taxon>Elateridae</taxon>
        <taxon>Agrypninae</taxon>
        <taxon>Pyrophorini</taxon>
        <taxon>Ignelater</taxon>
    </lineage>
</organism>
<dbReference type="GO" id="GO:0005634">
    <property type="term" value="C:nucleus"/>
    <property type="evidence" value="ECO:0007669"/>
    <property type="project" value="UniProtKB-SubCell"/>
</dbReference>
<evidence type="ECO:0000256" key="9">
    <source>
        <dbReference type="ARBA" id="ARBA00023242"/>
    </source>
</evidence>
<keyword evidence="8" id="KW-0804">Transcription</keyword>
<dbReference type="PANTHER" id="PTHR24379:SF127">
    <property type="entry name" value="BLOODY FINGERS-RELATED"/>
    <property type="match status" value="1"/>
</dbReference>
<dbReference type="Pfam" id="PF13912">
    <property type="entry name" value="zf-C2H2_6"/>
    <property type="match status" value="1"/>
</dbReference>
<reference evidence="13" key="1">
    <citation type="submission" date="2019-08" db="EMBL/GenBank/DDBJ databases">
        <title>The genome of the North American firefly Photinus pyralis.</title>
        <authorList>
            <consortium name="Photinus pyralis genome working group"/>
            <person name="Fallon T.R."/>
            <person name="Sander Lower S.E."/>
            <person name="Weng J.-K."/>
        </authorList>
    </citation>
    <scope>NUCLEOTIDE SEQUENCE</scope>
    <source>
        <strain evidence="13">TRF0915ILg1</strain>
        <tissue evidence="13">Whole body</tissue>
    </source>
</reference>
<dbReference type="SUPFAM" id="SSF57667">
    <property type="entry name" value="beta-beta-alpha zinc fingers"/>
    <property type="match status" value="8"/>
</dbReference>
<dbReference type="FunFam" id="3.30.160.60:FF:002343">
    <property type="entry name" value="Zinc finger protein 33A"/>
    <property type="match status" value="1"/>
</dbReference>
<comment type="caution">
    <text evidence="13">The sequence shown here is derived from an EMBL/GenBank/DDBJ whole genome shotgun (WGS) entry which is preliminary data.</text>
</comment>
<evidence type="ECO:0000256" key="6">
    <source>
        <dbReference type="ARBA" id="ARBA00022833"/>
    </source>
</evidence>
<feature type="domain" description="C2H2-type" evidence="12">
    <location>
        <begin position="111"/>
        <end position="138"/>
    </location>
</feature>
<dbReference type="Gene3D" id="3.30.160.60">
    <property type="entry name" value="Classic Zinc Finger"/>
    <property type="match status" value="11"/>
</dbReference>
<feature type="domain" description="C2H2-type" evidence="12">
    <location>
        <begin position="201"/>
        <end position="219"/>
    </location>
</feature>
<dbReference type="OrthoDB" id="654211at2759"/>
<keyword evidence="3" id="KW-0479">Metal-binding</keyword>
<feature type="domain" description="C2H2-type" evidence="12">
    <location>
        <begin position="230"/>
        <end position="257"/>
    </location>
</feature>
<dbReference type="PROSITE" id="PS50157">
    <property type="entry name" value="ZINC_FINGER_C2H2_2"/>
    <property type="match status" value="12"/>
</dbReference>
<feature type="domain" description="C2H2-type" evidence="12">
    <location>
        <begin position="718"/>
        <end position="745"/>
    </location>
</feature>
<evidence type="ECO:0000256" key="5">
    <source>
        <dbReference type="ARBA" id="ARBA00022771"/>
    </source>
</evidence>
<evidence type="ECO:0000256" key="8">
    <source>
        <dbReference type="ARBA" id="ARBA00023163"/>
    </source>
</evidence>
<feature type="domain" description="C2H2-type" evidence="12">
    <location>
        <begin position="690"/>
        <end position="717"/>
    </location>
</feature>
<dbReference type="InterPro" id="IPR013087">
    <property type="entry name" value="Znf_C2H2_type"/>
</dbReference>
<sequence>MEEFNLKDEYSDLKPQILSQDESFITSTELVLKQEQIKSSVQSADVALKQEQCIIGSPVLQCKYCFKKYKLVGALRSHEKGCAQNKAVLKEEIKNEEVNEIKNAHEANNVKKCNECGQTFKYARTLQKHLLMHKEKGLFSCKICVVSFGSIEEKVIHRMNTHPTKNKKNKCKSCPHLSFSSEGEYLYHINEVHKGRYDDYFMCSECGKQFKTKTELTHHNNSKCGTIRQYKCKECGQELMTAGSLHNHMLRHKGERSSMCGYCGKRFVTAGQLKVHERSHTQEKAFICPECGKGFSYRQSLITHSSIHTGIKPFVCDNCTQEFSCVGNLIKHRKTHADTCGTFPLTTHRVNHPTTKTRIRLNTPKNSKLKAMAREKERQEKLAAYKEKLKLEICVPKNESVTTVVDSSLEQKNEIALVMLNDESINRNDFECEDNKNELVTLLDHKPCMSTNFVELNLGSEYLPLQDENVNESSNSNSDEEHDANGNYQSDNCDDVLNIEQNENEEKTKSLSKVRKKKPDLENGIPKEINNKITKGYCRHCGKMYSNIRWLLKHEEQHVQKIGKTETKSKNSFKCSCCKIGFETRDECKAHQQTAHADILTCHDCDKVFSNVDSLRSHQNIFHKGVPKKIYLYICDKCGMQFRQKAFLTHHEQNNCGSEPIYKCHICGKGFSSVYTRRSHLRIHDPKKRFLCKFCGKNFRWKGQLKIHERSHTGEKPFKCLYCPKAFAYRESLLTHSTIHTGIKPHLCQACGSRFSCIGNLIKHRGTHASSCGVWYSKNQ</sequence>
<evidence type="ECO:0000256" key="10">
    <source>
        <dbReference type="PROSITE-ProRule" id="PRU00042"/>
    </source>
</evidence>
<feature type="domain" description="C2H2-type" evidence="12">
    <location>
        <begin position="286"/>
        <end position="313"/>
    </location>
</feature>
<evidence type="ECO:0000256" key="4">
    <source>
        <dbReference type="ARBA" id="ARBA00022737"/>
    </source>
</evidence>
<gene>
    <name evidence="13" type="ORF">ILUMI_01032</name>
</gene>
<dbReference type="InterPro" id="IPR036236">
    <property type="entry name" value="Znf_C2H2_sf"/>
</dbReference>
<feature type="region of interest" description="Disordered" evidence="11">
    <location>
        <begin position="468"/>
        <end position="493"/>
    </location>
</feature>
<evidence type="ECO:0000256" key="11">
    <source>
        <dbReference type="SAM" id="MobiDB-lite"/>
    </source>
</evidence>
<dbReference type="Proteomes" id="UP000801492">
    <property type="component" value="Unassembled WGS sequence"/>
</dbReference>
<dbReference type="FunFam" id="3.30.160.60:FF:000759">
    <property type="entry name" value="zinc finger protein 16"/>
    <property type="match status" value="1"/>
</dbReference>
<feature type="domain" description="C2H2-type" evidence="12">
    <location>
        <begin position="633"/>
        <end position="660"/>
    </location>
</feature>